<gene>
    <name evidence="2" type="ORF">GNLVRS02_ARAD1A05236g</name>
</gene>
<evidence type="ECO:0000313" key="2">
    <source>
        <dbReference type="EMBL" id="CDP33251.1"/>
    </source>
</evidence>
<proteinExistence type="predicted"/>
<reference evidence="2" key="1">
    <citation type="submission" date="2014-02" db="EMBL/GenBank/DDBJ databases">
        <authorList>
            <person name="Genoscope - CEA"/>
        </authorList>
    </citation>
    <scope>NUCLEOTIDE SEQUENCE</scope>
    <source>
        <strain evidence="2">LS3</strain>
    </source>
</reference>
<organism evidence="2">
    <name type="scientific">Blastobotrys adeninivorans</name>
    <name type="common">Yeast</name>
    <name type="synonym">Arxula adeninivorans</name>
    <dbReference type="NCBI Taxonomy" id="409370"/>
    <lineage>
        <taxon>Eukaryota</taxon>
        <taxon>Fungi</taxon>
        <taxon>Dikarya</taxon>
        <taxon>Ascomycota</taxon>
        <taxon>Saccharomycotina</taxon>
        <taxon>Dipodascomycetes</taxon>
        <taxon>Dipodascales</taxon>
        <taxon>Trichomonascaceae</taxon>
        <taxon>Blastobotrys</taxon>
    </lineage>
</organism>
<reference evidence="2" key="2">
    <citation type="submission" date="2014-06" db="EMBL/GenBank/DDBJ databases">
        <title>The complete genome of Blastobotrys (Arxula) adeninivorans LS3 - a yeast of biotechnological interest.</title>
        <authorList>
            <person name="Kunze G."/>
            <person name="Gaillardin C."/>
            <person name="Czernicka M."/>
            <person name="Durrens P."/>
            <person name="Martin T."/>
            <person name="Boer E."/>
            <person name="Gabaldon T."/>
            <person name="Cruz J."/>
            <person name="Talla E."/>
            <person name="Marck C."/>
            <person name="Goffeau A."/>
            <person name="Barbe V."/>
            <person name="Baret P."/>
            <person name="Baronian K."/>
            <person name="Beier S."/>
            <person name="Bleykasten C."/>
            <person name="Bode R."/>
            <person name="Casaregola S."/>
            <person name="Despons L."/>
            <person name="Fairhead C."/>
            <person name="Giersberg M."/>
            <person name="Gierski P."/>
            <person name="Hahnel U."/>
            <person name="Hartmann A."/>
            <person name="Jankowska D."/>
            <person name="Jubin C."/>
            <person name="Jung P."/>
            <person name="Lafontaine I."/>
            <person name="Leh-Louis V."/>
            <person name="Lemaire M."/>
            <person name="Marcet-Houben M."/>
            <person name="Mascher M."/>
            <person name="Morel G."/>
            <person name="Richard G.-F."/>
            <person name="Riechen J."/>
            <person name="Sacerdot C."/>
            <person name="Sarkar A."/>
            <person name="Savel G."/>
            <person name="Schacherer J."/>
            <person name="Sherman D."/>
            <person name="Straub M.-L."/>
            <person name="Stein N."/>
            <person name="Thierry A."/>
            <person name="Trautwein-Schult A."/>
            <person name="Westhof E."/>
            <person name="Worch S."/>
            <person name="Dujon B."/>
            <person name="Souciet J.-L."/>
            <person name="Wincker P."/>
            <person name="Scholz U."/>
            <person name="Neuveglise N."/>
        </authorList>
    </citation>
    <scope>NUCLEOTIDE SEQUENCE</scope>
    <source>
        <strain evidence="2">LS3</strain>
    </source>
</reference>
<protein>
    <submittedName>
        <fullName evidence="2">ARAD1A05236p</fullName>
    </submittedName>
</protein>
<feature type="region of interest" description="Disordered" evidence="1">
    <location>
        <begin position="90"/>
        <end position="114"/>
    </location>
</feature>
<name>A0A060T256_BLAAD</name>
<evidence type="ECO:0000256" key="1">
    <source>
        <dbReference type="SAM" id="MobiDB-lite"/>
    </source>
</evidence>
<sequence>MPGGKEKRWSRRLVRPLSVISSSTFQSLVFNHAHSHSLLDRPERMDPMDRLERTERTERPKSMVGQAPIVNINWGDYTPELNLDLGFDLEGDNGTDKEKYHPENCSGNPQPENDTKKLNETINDRHEYPVTDNVQRADSTYALSLSDYQTPVPSPQLPLEKWHSKGNSVHTIYSYSPSLDSSAPTACTVSPQPSQDHLRHQPSFSTGVVFIGEGHLNNDIFEDDCIDWSRLEKDSIDLDGLRLTLPRLA</sequence>
<dbReference type="AlphaFoldDB" id="A0A060T256"/>
<accession>A0A060T256</accession>
<dbReference type="EMBL" id="HG937691">
    <property type="protein sequence ID" value="CDP33251.1"/>
    <property type="molecule type" value="Genomic_DNA"/>
</dbReference>